<dbReference type="InterPro" id="IPR010662">
    <property type="entry name" value="RBBP9/YdeN"/>
</dbReference>
<organism evidence="1 2">
    <name type="scientific">Rhizobium rhizogenes NBRC 13257</name>
    <dbReference type="NCBI Taxonomy" id="1220581"/>
    <lineage>
        <taxon>Bacteria</taxon>
        <taxon>Pseudomonadati</taxon>
        <taxon>Pseudomonadota</taxon>
        <taxon>Alphaproteobacteria</taxon>
        <taxon>Hyphomicrobiales</taxon>
        <taxon>Rhizobiaceae</taxon>
        <taxon>Rhizobium/Agrobacterium group</taxon>
        <taxon>Rhizobium</taxon>
    </lineage>
</organism>
<name>A0AA87U250_RHIRH</name>
<dbReference type="EMBL" id="BAYX01000001">
    <property type="protein sequence ID" value="GAJ90957.1"/>
    <property type="molecule type" value="Genomic_DNA"/>
</dbReference>
<accession>A0AA87U250</accession>
<dbReference type="InterPro" id="IPR029058">
    <property type="entry name" value="AB_hydrolase_fold"/>
</dbReference>
<dbReference type="GO" id="GO:0016787">
    <property type="term" value="F:hydrolase activity"/>
    <property type="evidence" value="ECO:0007669"/>
    <property type="project" value="InterPro"/>
</dbReference>
<sequence length="199" mass="21910">MVATLIVPGLNGSAEGHWQRHWVCDHTAATIVRQSSWARPALKDWLAALETELERAGEVWLVTHSLGCLLAANLANRPAARHVKGALLVAPCDLGRTERLHPGAIDFGAMPIGSLPFPSLVVGSRDDPYMDFAELRRYAAQWGSGFHDLGNAGHINIASGFGRWEQGYRLFSDFAKPLENQRNKRARPRLHDVLCPAMS</sequence>
<evidence type="ECO:0000313" key="2">
    <source>
        <dbReference type="Proteomes" id="UP000026941"/>
    </source>
</evidence>
<dbReference type="GeneID" id="86848801"/>
<dbReference type="SUPFAM" id="SSF53474">
    <property type="entry name" value="alpha/beta-Hydrolases"/>
    <property type="match status" value="1"/>
</dbReference>
<gene>
    <name evidence="1" type="ORF">RRH01S_01_04250</name>
</gene>
<dbReference type="AlphaFoldDB" id="A0AA87U250"/>
<dbReference type="Gene3D" id="3.40.50.1820">
    <property type="entry name" value="alpha/beta hydrolase"/>
    <property type="match status" value="1"/>
</dbReference>
<proteinExistence type="predicted"/>
<evidence type="ECO:0000313" key="1">
    <source>
        <dbReference type="EMBL" id="GAJ90957.1"/>
    </source>
</evidence>
<comment type="caution">
    <text evidence="1">The sequence shown here is derived from an EMBL/GenBank/DDBJ whole genome shotgun (WGS) entry which is preliminary data.</text>
</comment>
<dbReference type="Pfam" id="PF06821">
    <property type="entry name" value="Ser_hydrolase"/>
    <property type="match status" value="1"/>
</dbReference>
<evidence type="ECO:0008006" key="3">
    <source>
        <dbReference type="Google" id="ProtNLM"/>
    </source>
</evidence>
<dbReference type="Proteomes" id="UP000026941">
    <property type="component" value="Unassembled WGS sequence"/>
</dbReference>
<dbReference type="RefSeq" id="WP_012651728.1">
    <property type="nucleotide sequence ID" value="NZ_BAYX01000001.1"/>
</dbReference>
<protein>
    <recommendedName>
        <fullName evidence="3">Hydrolase</fullName>
    </recommendedName>
</protein>
<reference evidence="1 2" key="1">
    <citation type="submission" date="2014-05" db="EMBL/GenBank/DDBJ databases">
        <title>Whole genome shotgun sequence of Rhizobium rhizogenes NBRC 13257.</title>
        <authorList>
            <person name="Katano-Makiyama Y."/>
            <person name="Hosoyama A."/>
            <person name="Hashimoto M."/>
            <person name="Hosoyama Y."/>
            <person name="Noguchi M."/>
            <person name="Tsuchikane K."/>
            <person name="Kimura A."/>
            <person name="Ohji S."/>
            <person name="Ichikawa N."/>
            <person name="Yamazoe A."/>
            <person name="Fujita N."/>
        </authorList>
    </citation>
    <scope>NUCLEOTIDE SEQUENCE [LARGE SCALE GENOMIC DNA]</scope>
    <source>
        <strain evidence="1 2">NBRC 13257</strain>
    </source>
</reference>